<evidence type="ECO:0000313" key="3">
    <source>
        <dbReference type="Proteomes" id="UP000798602"/>
    </source>
</evidence>
<dbReference type="RefSeq" id="WP_166537073.1">
    <property type="nucleotide sequence ID" value="NZ_JAABLM010000009.1"/>
</dbReference>
<name>A0ABW9ZD52_9FLAO</name>
<reference evidence="3" key="1">
    <citation type="submission" date="2020-01" db="EMBL/GenBank/DDBJ databases">
        <title>Sphingomonas sp. strain CSW-10.</title>
        <authorList>
            <person name="Chen W.-M."/>
        </authorList>
    </citation>
    <scope>NUCLEOTIDE SEQUENCE [LARGE SCALE GENOMIC DNA]</scope>
    <source>
        <strain evidence="3">NST-5</strain>
    </source>
</reference>
<evidence type="ECO:0000313" key="2">
    <source>
        <dbReference type="EMBL" id="NBL65247.1"/>
    </source>
</evidence>
<comment type="caution">
    <text evidence="2">The sequence shown here is derived from an EMBL/GenBank/DDBJ whole genome shotgun (WGS) entry which is preliminary data.</text>
</comment>
<gene>
    <name evidence="2" type="ORF">GV828_08575</name>
</gene>
<evidence type="ECO:0008006" key="4">
    <source>
        <dbReference type="Google" id="ProtNLM"/>
    </source>
</evidence>
<feature type="signal peptide" evidence="1">
    <location>
        <begin position="1"/>
        <end position="20"/>
    </location>
</feature>
<keyword evidence="1" id="KW-0732">Signal</keyword>
<accession>A0ABW9ZD52</accession>
<evidence type="ECO:0000256" key="1">
    <source>
        <dbReference type="SAM" id="SignalP"/>
    </source>
</evidence>
<organism evidence="2 3">
    <name type="scientific">Flavobacterium ichthyis</name>
    <dbReference type="NCBI Taxonomy" id="2698827"/>
    <lineage>
        <taxon>Bacteria</taxon>
        <taxon>Pseudomonadati</taxon>
        <taxon>Bacteroidota</taxon>
        <taxon>Flavobacteriia</taxon>
        <taxon>Flavobacteriales</taxon>
        <taxon>Flavobacteriaceae</taxon>
        <taxon>Flavobacterium</taxon>
    </lineage>
</organism>
<dbReference type="Proteomes" id="UP000798602">
    <property type="component" value="Unassembled WGS sequence"/>
</dbReference>
<protein>
    <recommendedName>
        <fullName evidence="4">Curlin</fullName>
    </recommendedName>
</protein>
<proteinExistence type="predicted"/>
<dbReference type="EMBL" id="JAABLM010000009">
    <property type="protein sequence ID" value="NBL65247.1"/>
    <property type="molecule type" value="Genomic_DNA"/>
</dbReference>
<keyword evidence="3" id="KW-1185">Reference proteome</keyword>
<feature type="chain" id="PRO_5045106311" description="Curlin" evidence="1">
    <location>
        <begin position="21"/>
        <end position="173"/>
    </location>
</feature>
<sequence length="173" mass="18896">MKVFYSILTMFLLLPVAILAQEEGENSGFEQYSSDVFDKKENALNLVSNMNKPSGVSETLTVNPGILIEQIGDYNIARTNLVANTINFSLVQNGNSNFSEISKAAENINQAILQNGNNNTISDLSLYTTYDVNMQLIQNGENQSIQNYGTNSLSKNMTVTQSGNGASVIIINQ</sequence>